<keyword evidence="1" id="KW-0732">Signal</keyword>
<feature type="signal peptide" evidence="1">
    <location>
        <begin position="1"/>
        <end position="26"/>
    </location>
</feature>
<evidence type="ECO:0000313" key="3">
    <source>
        <dbReference type="Proteomes" id="UP000238479"/>
    </source>
</evidence>
<dbReference type="Proteomes" id="UP000238479">
    <property type="component" value="Chromosome 7"/>
</dbReference>
<name>A0A2P6P948_ROSCH</name>
<feature type="chain" id="PRO_5015114916" evidence="1">
    <location>
        <begin position="27"/>
        <end position="143"/>
    </location>
</feature>
<dbReference type="Gramene" id="PRQ18461">
    <property type="protein sequence ID" value="PRQ18461"/>
    <property type="gene ID" value="RchiOBHm_Chr7g0206281"/>
</dbReference>
<dbReference type="EMBL" id="PDCK01000045">
    <property type="protein sequence ID" value="PRQ18461.1"/>
    <property type="molecule type" value="Genomic_DNA"/>
</dbReference>
<accession>A0A2P6P948</accession>
<comment type="caution">
    <text evidence="2">The sequence shown here is derived from an EMBL/GenBank/DDBJ whole genome shotgun (WGS) entry which is preliminary data.</text>
</comment>
<organism evidence="2 3">
    <name type="scientific">Rosa chinensis</name>
    <name type="common">China rose</name>
    <dbReference type="NCBI Taxonomy" id="74649"/>
    <lineage>
        <taxon>Eukaryota</taxon>
        <taxon>Viridiplantae</taxon>
        <taxon>Streptophyta</taxon>
        <taxon>Embryophyta</taxon>
        <taxon>Tracheophyta</taxon>
        <taxon>Spermatophyta</taxon>
        <taxon>Magnoliopsida</taxon>
        <taxon>eudicotyledons</taxon>
        <taxon>Gunneridae</taxon>
        <taxon>Pentapetalae</taxon>
        <taxon>rosids</taxon>
        <taxon>fabids</taxon>
        <taxon>Rosales</taxon>
        <taxon>Rosaceae</taxon>
        <taxon>Rosoideae</taxon>
        <taxon>Rosoideae incertae sedis</taxon>
        <taxon>Rosa</taxon>
    </lineage>
</organism>
<keyword evidence="3" id="KW-1185">Reference proteome</keyword>
<protein>
    <submittedName>
        <fullName evidence="2">Putative FHY3/FAR1 family protein</fullName>
    </submittedName>
</protein>
<gene>
    <name evidence="2" type="ORF">RchiOBHm_Chr7g0206281</name>
</gene>
<dbReference type="AlphaFoldDB" id="A0A2P6P948"/>
<proteinExistence type="predicted"/>
<sequence>MIMPNMGHIIASCYNVVLIHLSSVQCFTFVPLGTLPLSLSSPREIAVGFLNGHFVQLLLKPGHPMPPIARDWEEYHKCEQSFTLHDSVRLPLTPGHLMPPIARDWERCCKREQRFIEEWTTLYSARVDHFKALQPEVFLKIDT</sequence>
<evidence type="ECO:0000256" key="1">
    <source>
        <dbReference type="SAM" id="SignalP"/>
    </source>
</evidence>
<reference evidence="2 3" key="1">
    <citation type="journal article" date="2018" name="Nat. Genet.">
        <title>The Rosa genome provides new insights in the design of modern roses.</title>
        <authorList>
            <person name="Bendahmane M."/>
        </authorList>
    </citation>
    <scope>NUCLEOTIDE SEQUENCE [LARGE SCALE GENOMIC DNA]</scope>
    <source>
        <strain evidence="3">cv. Old Blush</strain>
    </source>
</reference>
<evidence type="ECO:0000313" key="2">
    <source>
        <dbReference type="EMBL" id="PRQ18461.1"/>
    </source>
</evidence>